<evidence type="ECO:0000256" key="7">
    <source>
        <dbReference type="ARBA" id="ARBA00023004"/>
    </source>
</evidence>
<dbReference type="GO" id="GO:0031071">
    <property type="term" value="F:cysteine desulfurase activity"/>
    <property type="evidence" value="ECO:0007669"/>
    <property type="project" value="UniProtKB-EC"/>
</dbReference>
<evidence type="ECO:0000256" key="4">
    <source>
        <dbReference type="ARBA" id="ARBA00022679"/>
    </source>
</evidence>
<dbReference type="InterPro" id="IPR000192">
    <property type="entry name" value="Aminotrans_V_dom"/>
</dbReference>
<evidence type="ECO:0000256" key="11">
    <source>
        <dbReference type="ARBA" id="ARBA00060454"/>
    </source>
</evidence>
<organism evidence="15 16">
    <name type="scientific">Nematocida parisii (strain ERTm3)</name>
    <name type="common">Nematode killer fungus</name>
    <dbReference type="NCBI Taxonomy" id="935791"/>
    <lineage>
        <taxon>Eukaryota</taxon>
        <taxon>Fungi</taxon>
        <taxon>Fungi incertae sedis</taxon>
        <taxon>Microsporidia</taxon>
        <taxon>Nematocida</taxon>
    </lineage>
</organism>
<comment type="cofactor">
    <cofactor evidence="1">
        <name>pyridoxal 5'-phosphate</name>
        <dbReference type="ChEBI" id="CHEBI:597326"/>
    </cofactor>
</comment>
<dbReference type="Gene3D" id="3.40.640.10">
    <property type="entry name" value="Type I PLP-dependent aspartate aminotransferase-like (Major domain)"/>
    <property type="match status" value="1"/>
</dbReference>
<dbReference type="GO" id="GO:0005829">
    <property type="term" value="C:cytosol"/>
    <property type="evidence" value="ECO:0007669"/>
    <property type="project" value="TreeGrafter"/>
</dbReference>
<dbReference type="EMBL" id="GL870880">
    <property type="protein sequence ID" value="EIJ87804.1"/>
    <property type="molecule type" value="Genomic_DNA"/>
</dbReference>
<dbReference type="InterPro" id="IPR015424">
    <property type="entry name" value="PyrdxlP-dep_Trfase"/>
</dbReference>
<dbReference type="VEuPathDB" id="MicrosporidiaDB:NEQG_01876"/>
<dbReference type="PANTHER" id="PTHR11601">
    <property type="entry name" value="CYSTEINE DESULFURYLASE FAMILY MEMBER"/>
    <property type="match status" value="1"/>
</dbReference>
<gene>
    <name evidence="15" type="ORF">NEQG_01876</name>
</gene>
<evidence type="ECO:0000256" key="3">
    <source>
        <dbReference type="ARBA" id="ARBA00012239"/>
    </source>
</evidence>
<dbReference type="HAMAP" id="MF_00331">
    <property type="entry name" value="Cys_desulf_IscS"/>
    <property type="match status" value="1"/>
</dbReference>
<dbReference type="HOGENOM" id="CLU_003433_0_2_1"/>
<feature type="domain" description="Aminotransferase class V" evidence="14">
    <location>
        <begin position="37"/>
        <end position="402"/>
    </location>
</feature>
<dbReference type="GO" id="GO:0044571">
    <property type="term" value="P:[2Fe-2S] cluster assembly"/>
    <property type="evidence" value="ECO:0007669"/>
    <property type="project" value="InterPro"/>
</dbReference>
<keyword evidence="4" id="KW-0808">Transferase</keyword>
<dbReference type="GO" id="GO:0005739">
    <property type="term" value="C:mitochondrion"/>
    <property type="evidence" value="ECO:0007669"/>
    <property type="project" value="TreeGrafter"/>
</dbReference>
<dbReference type="GO" id="GO:0046872">
    <property type="term" value="F:metal ion binding"/>
    <property type="evidence" value="ECO:0007669"/>
    <property type="project" value="UniProtKB-KW"/>
</dbReference>
<evidence type="ECO:0000256" key="1">
    <source>
        <dbReference type="ARBA" id="ARBA00001933"/>
    </source>
</evidence>
<dbReference type="InterPro" id="IPR015421">
    <property type="entry name" value="PyrdxlP-dep_Trfase_major"/>
</dbReference>
<comment type="similarity">
    <text evidence="2">Belongs to the class-V pyridoxal-phosphate-dependent aminotransferase family. NifS/IscS subfamily.</text>
</comment>
<comment type="subcellular location">
    <subcellularLocation>
        <location evidence="11">Mitosome</location>
    </subcellularLocation>
</comment>
<keyword evidence="5" id="KW-0479">Metal-binding</keyword>
<evidence type="ECO:0000313" key="16">
    <source>
        <dbReference type="Proteomes" id="UP000002872"/>
    </source>
</evidence>
<dbReference type="GO" id="GO:0005634">
    <property type="term" value="C:nucleus"/>
    <property type="evidence" value="ECO:0007669"/>
    <property type="project" value="TreeGrafter"/>
</dbReference>
<evidence type="ECO:0000256" key="12">
    <source>
        <dbReference type="ARBA" id="ARBA00067121"/>
    </source>
</evidence>
<dbReference type="EC" id="2.8.1.7" evidence="3"/>
<reference evidence="15" key="1">
    <citation type="submission" date="2011-01" db="EMBL/GenBank/DDBJ databases">
        <title>The Genome Sequence of Nematocida parisii strain ERTm3.</title>
        <authorList>
            <consortium name="The Broad Institute Genome Sequencing Platform"/>
            <consortium name="The Broad Institute Genome Sequencing Center for Infectious Disease"/>
            <person name="Cuomo C."/>
            <person name="Troemel E."/>
            <person name="Young S.K."/>
            <person name="Zeng Q."/>
            <person name="Gargeya S."/>
            <person name="Fitzgerald M."/>
            <person name="Haas B."/>
            <person name="Abouelleil A."/>
            <person name="Alvarado L."/>
            <person name="Arachchi H.M."/>
            <person name="Berlin A."/>
            <person name="Chapman S.B."/>
            <person name="Gearin G."/>
            <person name="Goldberg J."/>
            <person name="Griggs A."/>
            <person name="Gujja S."/>
            <person name="Hansen M."/>
            <person name="Heiman D."/>
            <person name="Howarth C."/>
            <person name="Larimer J."/>
            <person name="Lui A."/>
            <person name="MacDonald P.J.P."/>
            <person name="McCowen C."/>
            <person name="Montmayeur A."/>
            <person name="Murphy C."/>
            <person name="Neiman D."/>
            <person name="Pearson M."/>
            <person name="Priest M."/>
            <person name="Roberts A."/>
            <person name="Saif S."/>
            <person name="Shea T."/>
            <person name="Sisk P."/>
            <person name="Stolte C."/>
            <person name="Sykes S."/>
            <person name="Wortman J."/>
            <person name="Nusbaum C."/>
            <person name="Birren B."/>
        </authorList>
    </citation>
    <scope>NUCLEOTIDE SEQUENCE</scope>
    <source>
        <strain evidence="15">ERTm3</strain>
    </source>
</reference>
<dbReference type="InterPro" id="IPR016454">
    <property type="entry name" value="Cysteine_dSase"/>
</dbReference>
<evidence type="ECO:0000259" key="14">
    <source>
        <dbReference type="Pfam" id="PF00266"/>
    </source>
</evidence>
<dbReference type="NCBIfam" id="NF010611">
    <property type="entry name" value="PRK14012.1"/>
    <property type="match status" value="1"/>
</dbReference>
<dbReference type="OrthoDB" id="10250117at2759"/>
<dbReference type="InParanoid" id="I3EF07"/>
<dbReference type="STRING" id="935791.I3EF07"/>
<comment type="function">
    <text evidence="10">Catalyzes the removal of elemental sulfur from cysteine to produce alanine. It supplies the inorganic sulfur for iron-sulfur (Fe-S) clusters in mitosomes.</text>
</comment>
<dbReference type="GO" id="GO:0034227">
    <property type="term" value="P:tRNA thio-modification"/>
    <property type="evidence" value="ECO:0007669"/>
    <property type="project" value="UniProtKB-ARBA"/>
</dbReference>
<dbReference type="GO" id="GO:0051536">
    <property type="term" value="F:iron-sulfur cluster binding"/>
    <property type="evidence" value="ECO:0007669"/>
    <property type="project" value="UniProtKB-KW"/>
</dbReference>
<dbReference type="OMA" id="KGLYWAR"/>
<evidence type="ECO:0000256" key="9">
    <source>
        <dbReference type="ARBA" id="ARBA00050776"/>
    </source>
</evidence>
<sequence>MKEKQRVRKFFMSLIHSVINAPKKISEWIGLGVRAPIYMDFQATTPTDPRVVDAMLPYFKERFGNSHSRTHSYGWNAEKAVESARSKIASLVHADPKEIIFTSGATESNNIAIKGIARFLKQDMNEKPHIITTQIEHKSVLDTCRDLEEEGFDVTYLPVNKHGLVSVDDLKKAITPQTVLASIMAVNNEIGTIAPLKEIGQVCKENNVFFHTDAAQAVGKIPINVKDMNISLMSISGHKIYGPMGIGALYVTRDRPRPRIQPIFSGGGQERGMRSGTLPTPLIVGLGKACEIAEKEMEKDTKKIQTLSNQLLQGIMKEIPDIKRNGGVHVYPGCVNISFPYVEGESLIMALPSLAISSGSACTSASLEPSYVLKSLGVNDDLAHSSLRFGIGRFTTKSDIKKVIKEVVQKVKKLRELSPLFEMAQEGIDLSTINWNAH</sequence>
<keyword evidence="6" id="KW-0663">Pyridoxal phosphate</keyword>
<evidence type="ECO:0000256" key="8">
    <source>
        <dbReference type="ARBA" id="ARBA00023014"/>
    </source>
</evidence>
<dbReference type="GO" id="GO:0002098">
    <property type="term" value="P:tRNA wobble uridine modification"/>
    <property type="evidence" value="ECO:0007669"/>
    <property type="project" value="UniProtKB-ARBA"/>
</dbReference>
<dbReference type="FunFam" id="3.90.1150.10:FF:000002">
    <property type="entry name" value="Cysteine desulfurase IscS"/>
    <property type="match status" value="1"/>
</dbReference>
<dbReference type="InterPro" id="IPR010240">
    <property type="entry name" value="Cys_deSase_IscS"/>
</dbReference>
<dbReference type="PIRSF" id="PIRSF005572">
    <property type="entry name" value="NifS"/>
    <property type="match status" value="1"/>
</dbReference>
<dbReference type="Gene3D" id="3.90.1150.10">
    <property type="entry name" value="Aspartate Aminotransferase, domain 1"/>
    <property type="match status" value="1"/>
</dbReference>
<dbReference type="InterPro" id="IPR015422">
    <property type="entry name" value="PyrdxlP-dep_Trfase_small"/>
</dbReference>
<keyword evidence="7" id="KW-0408">Iron</keyword>
<dbReference type="PANTHER" id="PTHR11601:SF34">
    <property type="entry name" value="CYSTEINE DESULFURASE"/>
    <property type="match status" value="1"/>
</dbReference>
<evidence type="ECO:0000256" key="6">
    <source>
        <dbReference type="ARBA" id="ARBA00022898"/>
    </source>
</evidence>
<accession>I3EF07</accession>
<evidence type="ECO:0000313" key="15">
    <source>
        <dbReference type="EMBL" id="EIJ87804.1"/>
    </source>
</evidence>
<dbReference type="Pfam" id="PF00266">
    <property type="entry name" value="Aminotran_5"/>
    <property type="match status" value="1"/>
</dbReference>
<evidence type="ECO:0000256" key="5">
    <source>
        <dbReference type="ARBA" id="ARBA00022723"/>
    </source>
</evidence>
<name>I3EF07_NEMP3</name>
<dbReference type="FunCoup" id="I3EF07">
    <property type="interactions" value="162"/>
</dbReference>
<dbReference type="FunFam" id="3.40.640.10:FF:000003">
    <property type="entry name" value="Cysteine desulfurase IscS"/>
    <property type="match status" value="1"/>
</dbReference>
<dbReference type="GO" id="GO:0030170">
    <property type="term" value="F:pyridoxal phosphate binding"/>
    <property type="evidence" value="ECO:0007669"/>
    <property type="project" value="InterPro"/>
</dbReference>
<keyword evidence="8" id="KW-0411">Iron-sulfur</keyword>
<comment type="catalytic activity">
    <reaction evidence="9">
        <text>(sulfur carrier)-H + L-cysteine = (sulfur carrier)-SH + L-alanine</text>
        <dbReference type="Rhea" id="RHEA:43892"/>
        <dbReference type="Rhea" id="RHEA-COMP:14737"/>
        <dbReference type="Rhea" id="RHEA-COMP:14739"/>
        <dbReference type="ChEBI" id="CHEBI:29917"/>
        <dbReference type="ChEBI" id="CHEBI:35235"/>
        <dbReference type="ChEBI" id="CHEBI:57972"/>
        <dbReference type="ChEBI" id="CHEBI:64428"/>
        <dbReference type="EC" id="2.8.1.7"/>
    </reaction>
</comment>
<dbReference type="Proteomes" id="UP000002872">
    <property type="component" value="Unassembled WGS sequence"/>
</dbReference>
<evidence type="ECO:0000256" key="13">
    <source>
        <dbReference type="ARBA" id="ARBA00084113"/>
    </source>
</evidence>
<dbReference type="Gene3D" id="1.10.260.50">
    <property type="match status" value="1"/>
</dbReference>
<evidence type="ECO:0000256" key="10">
    <source>
        <dbReference type="ARBA" id="ARBA00054642"/>
    </source>
</evidence>
<protein>
    <recommendedName>
        <fullName evidence="12">Cysteine desulfurase, mitosomal</fullName>
        <ecNumber evidence="3">2.8.1.7</ecNumber>
    </recommendedName>
</protein>
<dbReference type="SUPFAM" id="SSF53383">
    <property type="entry name" value="PLP-dependent transferases"/>
    <property type="match status" value="1"/>
</dbReference>
<proteinExistence type="inferred from homology"/>
<dbReference type="AlphaFoldDB" id="I3EF07"/>
<dbReference type="GO" id="GO:0032047">
    <property type="term" value="C:mitosome"/>
    <property type="evidence" value="ECO:0007669"/>
    <property type="project" value="UniProtKB-SubCell"/>
</dbReference>
<keyword evidence="16" id="KW-1185">Reference proteome</keyword>
<keyword evidence="13" id="KW-1025">Mitosome</keyword>
<evidence type="ECO:0000256" key="2">
    <source>
        <dbReference type="ARBA" id="ARBA00006490"/>
    </source>
</evidence>